<dbReference type="SUPFAM" id="SSF48371">
    <property type="entry name" value="ARM repeat"/>
    <property type="match status" value="1"/>
</dbReference>
<gene>
    <name evidence="1" type="ORF">HERI1096_LOCUS32403</name>
</gene>
<accession>A0A7S3BL37</accession>
<dbReference type="AlphaFoldDB" id="A0A7S3BL37"/>
<organism evidence="1">
    <name type="scientific">Haptolina ericina</name>
    <dbReference type="NCBI Taxonomy" id="156174"/>
    <lineage>
        <taxon>Eukaryota</taxon>
        <taxon>Haptista</taxon>
        <taxon>Haptophyta</taxon>
        <taxon>Prymnesiophyceae</taxon>
        <taxon>Prymnesiales</taxon>
        <taxon>Prymnesiaceae</taxon>
        <taxon>Haptolina</taxon>
    </lineage>
</organism>
<name>A0A7S3BL37_9EUKA</name>
<dbReference type="EMBL" id="HBHX01058708">
    <property type="protein sequence ID" value="CAE0138744.1"/>
    <property type="molecule type" value="Transcribed_RNA"/>
</dbReference>
<sequence length="165" mass="18054">MTLPTVAGVASLVVSAMEMHSRVEEVQARGCALLKTLAWGRRTPSQLYDAGAVIVIVEAIRTHPRSIGVVGEACKALENLCRDADELGGLCTQQACRADLLRLLLQVLRGGKMGPLVPLNLVHELYHNDPGVTDPERPGALDFEELKRLQLWYSKIVRVPDKGHL</sequence>
<dbReference type="Gene3D" id="1.25.10.10">
    <property type="entry name" value="Leucine-rich Repeat Variant"/>
    <property type="match status" value="1"/>
</dbReference>
<reference evidence="1" key="1">
    <citation type="submission" date="2021-01" db="EMBL/GenBank/DDBJ databases">
        <authorList>
            <person name="Corre E."/>
            <person name="Pelletier E."/>
            <person name="Niang G."/>
            <person name="Scheremetjew M."/>
            <person name="Finn R."/>
            <person name="Kale V."/>
            <person name="Holt S."/>
            <person name="Cochrane G."/>
            <person name="Meng A."/>
            <person name="Brown T."/>
            <person name="Cohen L."/>
        </authorList>
    </citation>
    <scope>NUCLEOTIDE SEQUENCE</scope>
    <source>
        <strain evidence="1">CCMP281</strain>
    </source>
</reference>
<dbReference type="InterPro" id="IPR011989">
    <property type="entry name" value="ARM-like"/>
</dbReference>
<proteinExistence type="predicted"/>
<evidence type="ECO:0000313" key="1">
    <source>
        <dbReference type="EMBL" id="CAE0138744.1"/>
    </source>
</evidence>
<protein>
    <submittedName>
        <fullName evidence="1">Uncharacterized protein</fullName>
    </submittedName>
</protein>
<dbReference type="InterPro" id="IPR016024">
    <property type="entry name" value="ARM-type_fold"/>
</dbReference>